<dbReference type="InterPro" id="IPR002656">
    <property type="entry name" value="Acyl_transf_3_dom"/>
</dbReference>
<feature type="transmembrane region" description="Helical" evidence="1">
    <location>
        <begin position="226"/>
        <end position="246"/>
    </location>
</feature>
<evidence type="ECO:0000259" key="2">
    <source>
        <dbReference type="Pfam" id="PF01757"/>
    </source>
</evidence>
<name>A0A2V3DPH6_9MICC</name>
<dbReference type="PANTHER" id="PTHR23028">
    <property type="entry name" value="ACETYLTRANSFERASE"/>
    <property type="match status" value="1"/>
</dbReference>
<feature type="transmembrane region" description="Helical" evidence="1">
    <location>
        <begin position="54"/>
        <end position="75"/>
    </location>
</feature>
<feature type="transmembrane region" description="Helical" evidence="1">
    <location>
        <begin position="317"/>
        <end position="336"/>
    </location>
</feature>
<feature type="domain" description="Acyltransferase 3" evidence="2">
    <location>
        <begin position="29"/>
        <end position="358"/>
    </location>
</feature>
<proteinExistence type="predicted"/>
<feature type="domain" description="SGNH" evidence="3">
    <location>
        <begin position="470"/>
        <end position="700"/>
    </location>
</feature>
<dbReference type="GO" id="GO:0009103">
    <property type="term" value="P:lipopolysaccharide biosynthetic process"/>
    <property type="evidence" value="ECO:0007669"/>
    <property type="project" value="TreeGrafter"/>
</dbReference>
<keyword evidence="5" id="KW-1185">Reference proteome</keyword>
<feature type="transmembrane region" description="Helical" evidence="1">
    <location>
        <begin position="96"/>
        <end position="116"/>
    </location>
</feature>
<evidence type="ECO:0000313" key="4">
    <source>
        <dbReference type="EMBL" id="PXA64882.1"/>
    </source>
</evidence>
<feature type="transmembrane region" description="Helical" evidence="1">
    <location>
        <begin position="168"/>
        <end position="184"/>
    </location>
</feature>
<keyword evidence="1" id="KW-1133">Transmembrane helix</keyword>
<dbReference type="RefSeq" id="WP_110106547.1">
    <property type="nucleotide sequence ID" value="NZ_JACBZZ010000001.1"/>
</dbReference>
<dbReference type="EMBL" id="QHLZ01000007">
    <property type="protein sequence ID" value="PXA64882.1"/>
    <property type="molecule type" value="Genomic_DNA"/>
</dbReference>
<gene>
    <name evidence="4" type="ORF">CVS29_11805</name>
</gene>
<dbReference type="AlphaFoldDB" id="A0A2V3DPH6"/>
<keyword evidence="4" id="KW-0012">Acyltransferase</keyword>
<feature type="transmembrane region" description="Helical" evidence="1">
    <location>
        <begin position="379"/>
        <end position="400"/>
    </location>
</feature>
<feature type="transmembrane region" description="Helical" evidence="1">
    <location>
        <begin position="253"/>
        <end position="272"/>
    </location>
</feature>
<evidence type="ECO:0000256" key="1">
    <source>
        <dbReference type="SAM" id="Phobius"/>
    </source>
</evidence>
<dbReference type="Proteomes" id="UP000246303">
    <property type="component" value="Unassembled WGS sequence"/>
</dbReference>
<reference evidence="4 5" key="1">
    <citation type="submission" date="2018-05" db="EMBL/GenBank/DDBJ databases">
        <title>Genetic diversity of glacier-inhabiting Cryobacterium bacteria in China and description of Cryobacterium mengkeensis sp. nov. and Arthrobacter glacialis sp. nov.</title>
        <authorList>
            <person name="Liu Q."/>
            <person name="Xin Y.-H."/>
        </authorList>
    </citation>
    <scope>NUCLEOTIDE SEQUENCE [LARGE SCALE GENOMIC DNA]</scope>
    <source>
        <strain evidence="4 5">GP3</strain>
    </source>
</reference>
<keyword evidence="1" id="KW-0812">Transmembrane</keyword>
<accession>A0A2V3DPH6</accession>
<organism evidence="4 5">
    <name type="scientific">Arthrobacter psychrochitiniphilus</name>
    <dbReference type="NCBI Taxonomy" id="291045"/>
    <lineage>
        <taxon>Bacteria</taxon>
        <taxon>Bacillati</taxon>
        <taxon>Actinomycetota</taxon>
        <taxon>Actinomycetes</taxon>
        <taxon>Micrococcales</taxon>
        <taxon>Micrococcaceae</taxon>
        <taxon>Arthrobacter</taxon>
    </lineage>
</organism>
<dbReference type="GO" id="GO:0016747">
    <property type="term" value="F:acyltransferase activity, transferring groups other than amino-acyl groups"/>
    <property type="evidence" value="ECO:0007669"/>
    <property type="project" value="InterPro"/>
</dbReference>
<keyword evidence="4" id="KW-0808">Transferase</keyword>
<dbReference type="Pfam" id="PF01757">
    <property type="entry name" value="Acyl_transf_3"/>
    <property type="match status" value="1"/>
</dbReference>
<dbReference type="OrthoDB" id="3404679at2"/>
<sequence length="703" mass="76499">MSHSPVYETVAATAHTLKRPRRRPAVFRADIQALRAVAVGLVVLNHLWANRMPGGFIGVDVFFVISGFLITTHLVKEVTATSKIDLARFYSRRIKRLLPAAFVVLAVSSLAVYLWLPYAQWGPTARETLMSVLYVENWSLAAQSIDYSALNNEATIAQHYWSLSVEEQFYFIWPILLFGIYFLGKKLGKPILALVLGTGLIALGSLLFSIYFTASNLSPAYFVTPVRVWEFAAGGLLALLGSRVALRSSSARVVAACGWLAIFSAALIFSPATQFPGWAALLPVLGTVAVIAAGMNQTNAPLGLLVGWKPVQLTGDISYSIYLWHWPLVVIAPFALSTALNSWQKIAILLVCFPVAWLSKHFIEDKGKSWRILGNRPRATFAAMGIGILAVALIAGGLSLGSTLKQQQSLEVSQQLIQKPCAGPAALPVSEQCGDPFGPAAETVMGDSNKYYASAPGCAVDPGRKRPGVDVVGLCDYSEGNKDAEAVWLTGDSHAEQWKLAVIQLAKVNKWRLSYAMLGGCPMADVHFKGYRGKADKKASEACMSGSQSIAKIIEEEQPSKVFYSIFAREQQLDDGSQRSQEEQYVTGLPKFWLRWASAGSTVFVLADPPLNGSVRDRNCVTSNPQDPLRCAVDREVAQPADPLVAAAKSLDSSRIKLVDLTEHFCDQQLCYAVVGGVPVYYDADHLNGEFSTLMAPLIARHL</sequence>
<evidence type="ECO:0000259" key="3">
    <source>
        <dbReference type="Pfam" id="PF19040"/>
    </source>
</evidence>
<evidence type="ECO:0000313" key="5">
    <source>
        <dbReference type="Proteomes" id="UP000246303"/>
    </source>
</evidence>
<dbReference type="InterPro" id="IPR043968">
    <property type="entry name" value="SGNH"/>
</dbReference>
<keyword evidence="1" id="KW-0472">Membrane</keyword>
<dbReference type="GO" id="GO:0016020">
    <property type="term" value="C:membrane"/>
    <property type="evidence" value="ECO:0007669"/>
    <property type="project" value="TreeGrafter"/>
</dbReference>
<dbReference type="PANTHER" id="PTHR23028:SF53">
    <property type="entry name" value="ACYL_TRANSF_3 DOMAIN-CONTAINING PROTEIN"/>
    <property type="match status" value="1"/>
</dbReference>
<dbReference type="Pfam" id="PF19040">
    <property type="entry name" value="SGNH"/>
    <property type="match status" value="1"/>
</dbReference>
<comment type="caution">
    <text evidence="4">The sequence shown here is derived from an EMBL/GenBank/DDBJ whole genome shotgun (WGS) entry which is preliminary data.</text>
</comment>
<feature type="transmembrane region" description="Helical" evidence="1">
    <location>
        <begin position="191"/>
        <end position="214"/>
    </location>
</feature>
<protein>
    <submittedName>
        <fullName evidence="4">Acyltransferase</fullName>
    </submittedName>
</protein>
<dbReference type="InterPro" id="IPR050879">
    <property type="entry name" value="Acyltransferase_3"/>
</dbReference>